<comment type="caution">
    <text evidence="7">The sequence shown here is derived from an EMBL/GenBank/DDBJ whole genome shotgun (WGS) entry which is preliminary data.</text>
</comment>
<dbReference type="PANTHER" id="PTHR42852:SF6">
    <property type="entry name" value="THIOL:DISULFIDE INTERCHANGE PROTEIN DSBE"/>
    <property type="match status" value="1"/>
</dbReference>
<dbReference type="PANTHER" id="PTHR42852">
    <property type="entry name" value="THIOL:DISULFIDE INTERCHANGE PROTEIN DSBE"/>
    <property type="match status" value="1"/>
</dbReference>
<evidence type="ECO:0000313" key="7">
    <source>
        <dbReference type="EMBL" id="MFD1104476.1"/>
    </source>
</evidence>
<feature type="domain" description="Thioredoxin" evidence="6">
    <location>
        <begin position="127"/>
        <end position="264"/>
    </location>
</feature>
<keyword evidence="3" id="KW-1015">Disulfide bond</keyword>
<dbReference type="CDD" id="cd02966">
    <property type="entry name" value="TlpA_like_family"/>
    <property type="match status" value="1"/>
</dbReference>
<dbReference type="InterPro" id="IPR013766">
    <property type="entry name" value="Thioredoxin_domain"/>
</dbReference>
<dbReference type="Proteomes" id="UP001597203">
    <property type="component" value="Unassembled WGS sequence"/>
</dbReference>
<feature type="transmembrane region" description="Helical" evidence="5">
    <location>
        <begin position="44"/>
        <end position="64"/>
    </location>
</feature>
<gene>
    <name evidence="7" type="ORF">ACFQ24_06265</name>
</gene>
<dbReference type="PROSITE" id="PS00194">
    <property type="entry name" value="THIOREDOXIN_1"/>
    <property type="match status" value="1"/>
</dbReference>
<feature type="transmembrane region" description="Helical" evidence="5">
    <location>
        <begin position="76"/>
        <end position="95"/>
    </location>
</feature>
<keyword evidence="2" id="KW-0201">Cytochrome c-type biogenesis</keyword>
<name>A0ABW3NVR4_9SPHN</name>
<dbReference type="PROSITE" id="PS51352">
    <property type="entry name" value="THIOREDOXIN_2"/>
    <property type="match status" value="1"/>
</dbReference>
<feature type="transmembrane region" description="Helical" evidence="5">
    <location>
        <begin position="6"/>
        <end position="32"/>
    </location>
</feature>
<keyword evidence="5" id="KW-1133">Transmembrane helix</keyword>
<dbReference type="InterPro" id="IPR050553">
    <property type="entry name" value="Thioredoxin_ResA/DsbE_sf"/>
</dbReference>
<evidence type="ECO:0000256" key="3">
    <source>
        <dbReference type="ARBA" id="ARBA00023157"/>
    </source>
</evidence>
<dbReference type="InterPro" id="IPR000866">
    <property type="entry name" value="AhpC/TSA"/>
</dbReference>
<protein>
    <submittedName>
        <fullName evidence="7">Redoxin domain-containing protein</fullName>
    </submittedName>
</protein>
<evidence type="ECO:0000259" key="6">
    <source>
        <dbReference type="PROSITE" id="PS51352"/>
    </source>
</evidence>
<accession>A0ABW3NVR4</accession>
<dbReference type="InterPro" id="IPR036249">
    <property type="entry name" value="Thioredoxin-like_sf"/>
</dbReference>
<keyword evidence="4" id="KW-0676">Redox-active center</keyword>
<dbReference type="InterPro" id="IPR017937">
    <property type="entry name" value="Thioredoxin_CS"/>
</dbReference>
<organism evidence="7 8">
    <name type="scientific">Sphingobium olei</name>
    <dbReference type="NCBI Taxonomy" id="420955"/>
    <lineage>
        <taxon>Bacteria</taxon>
        <taxon>Pseudomonadati</taxon>
        <taxon>Pseudomonadota</taxon>
        <taxon>Alphaproteobacteria</taxon>
        <taxon>Sphingomonadales</taxon>
        <taxon>Sphingomonadaceae</taxon>
        <taxon>Sphingobium</taxon>
    </lineage>
</organism>
<keyword evidence="5" id="KW-0472">Membrane</keyword>
<evidence type="ECO:0000256" key="4">
    <source>
        <dbReference type="ARBA" id="ARBA00023284"/>
    </source>
</evidence>
<evidence type="ECO:0000313" key="8">
    <source>
        <dbReference type="Proteomes" id="UP001597203"/>
    </source>
</evidence>
<feature type="transmembrane region" description="Helical" evidence="5">
    <location>
        <begin position="107"/>
        <end position="126"/>
    </location>
</feature>
<proteinExistence type="predicted"/>
<reference evidence="8" key="1">
    <citation type="journal article" date="2019" name="Int. J. Syst. Evol. Microbiol.">
        <title>The Global Catalogue of Microorganisms (GCM) 10K type strain sequencing project: providing services to taxonomists for standard genome sequencing and annotation.</title>
        <authorList>
            <consortium name="The Broad Institute Genomics Platform"/>
            <consortium name="The Broad Institute Genome Sequencing Center for Infectious Disease"/>
            <person name="Wu L."/>
            <person name="Ma J."/>
        </authorList>
    </citation>
    <scope>NUCLEOTIDE SEQUENCE [LARGE SCALE GENOMIC DNA]</scope>
    <source>
        <strain evidence="8">CCUG 54329</strain>
    </source>
</reference>
<dbReference type="SUPFAM" id="SSF52833">
    <property type="entry name" value="Thioredoxin-like"/>
    <property type="match status" value="1"/>
</dbReference>
<sequence>MDGVIRIGFLALAVDRLLAVVAIMVFVAATPLLAERLGVRRPRVFIALLAGISVARIAFVLQNLDAFVVDPASALWFWQGGFTLWPGAVTAAIVLASGLRPRRRAGALAAVPLLIAGLWVGAHRILAVSPRPLPSGLVVSTVEGKIMHLDKLRGQPFVLNLWATWCPPCQRELPMMVDVASATPIPVLFVNQGETADRIRTFLRARKLTKASVLSDPNGRVATAIGSPALPTTLSVDAEGKVRARHFGEISRAAFIAAINDLERNPT</sequence>
<evidence type="ECO:0000256" key="1">
    <source>
        <dbReference type="ARBA" id="ARBA00004196"/>
    </source>
</evidence>
<evidence type="ECO:0000256" key="2">
    <source>
        <dbReference type="ARBA" id="ARBA00022748"/>
    </source>
</evidence>
<keyword evidence="8" id="KW-1185">Reference proteome</keyword>
<dbReference type="Gene3D" id="3.40.30.10">
    <property type="entry name" value="Glutaredoxin"/>
    <property type="match status" value="1"/>
</dbReference>
<dbReference type="Pfam" id="PF00578">
    <property type="entry name" value="AhpC-TSA"/>
    <property type="match status" value="1"/>
</dbReference>
<comment type="subcellular location">
    <subcellularLocation>
        <location evidence="1">Cell envelope</location>
    </subcellularLocation>
</comment>
<keyword evidence="5" id="KW-0812">Transmembrane</keyword>
<dbReference type="EMBL" id="JBHTLS010000101">
    <property type="protein sequence ID" value="MFD1104476.1"/>
    <property type="molecule type" value="Genomic_DNA"/>
</dbReference>
<evidence type="ECO:0000256" key="5">
    <source>
        <dbReference type="SAM" id="Phobius"/>
    </source>
</evidence>
<dbReference type="RefSeq" id="WP_380909798.1">
    <property type="nucleotide sequence ID" value="NZ_JBHTLS010000101.1"/>
</dbReference>